<proteinExistence type="predicted"/>
<evidence type="ECO:0000313" key="2">
    <source>
        <dbReference type="Proteomes" id="UP001230649"/>
    </source>
</evidence>
<dbReference type="EMBL" id="JASBWS010000012">
    <property type="protein sequence ID" value="KAJ9113558.1"/>
    <property type="molecule type" value="Genomic_DNA"/>
</dbReference>
<dbReference type="Proteomes" id="UP001230649">
    <property type="component" value="Unassembled WGS sequence"/>
</dbReference>
<reference evidence="1" key="1">
    <citation type="submission" date="2023-04" db="EMBL/GenBank/DDBJ databases">
        <title>Draft Genome sequencing of Naganishia species isolated from polar environments using Oxford Nanopore Technology.</title>
        <authorList>
            <person name="Leo P."/>
            <person name="Venkateswaran K."/>
        </authorList>
    </citation>
    <scope>NUCLEOTIDE SEQUENCE</scope>
    <source>
        <strain evidence="1">MNA-CCFEE 5262</strain>
    </source>
</reference>
<name>A0ACC2WP78_9TREE</name>
<sequence length="322" mass="35422">MSPYATRTATGSLTSTRKRTIDDADADPDFLALSRKQRRRVDGAFERALRELRKRRKTGTGQGAADGGDDAMGGGFVADDDAGGGFMADDDEEPTPAAPHPSETADLLPYSALPDVFSSLGLAWDDDVLATFKAIQAASRDTEGADQTSWSMEDNYVDLKDFRSVVGVLMEPEEDRGGDSEDSGDAYAEDEEMQASSDLSEPDNTASPTKTRRTRRTKQPTAEEDALRIEQPGQRKLTREEKDWVANLWETMFEGTTIGPGQRGENGRLLGKEQIKRWADQLGMTWTDQELTEMIELFSTQPGKRGLGFDDFCTLLIRGGML</sequence>
<gene>
    <name evidence="1" type="ORF">QFC20_001909</name>
</gene>
<accession>A0ACC2WP78</accession>
<organism evidence="1 2">
    <name type="scientific">Naganishia adeliensis</name>
    <dbReference type="NCBI Taxonomy" id="92952"/>
    <lineage>
        <taxon>Eukaryota</taxon>
        <taxon>Fungi</taxon>
        <taxon>Dikarya</taxon>
        <taxon>Basidiomycota</taxon>
        <taxon>Agaricomycotina</taxon>
        <taxon>Tremellomycetes</taxon>
        <taxon>Filobasidiales</taxon>
        <taxon>Filobasidiaceae</taxon>
        <taxon>Naganishia</taxon>
    </lineage>
</organism>
<protein>
    <submittedName>
        <fullName evidence="1">Uncharacterized protein</fullName>
    </submittedName>
</protein>
<evidence type="ECO:0000313" key="1">
    <source>
        <dbReference type="EMBL" id="KAJ9113558.1"/>
    </source>
</evidence>
<keyword evidence="2" id="KW-1185">Reference proteome</keyword>
<comment type="caution">
    <text evidence="1">The sequence shown here is derived from an EMBL/GenBank/DDBJ whole genome shotgun (WGS) entry which is preliminary data.</text>
</comment>